<dbReference type="EMBL" id="CP045201">
    <property type="protein sequence ID" value="QOL82649.1"/>
    <property type="molecule type" value="Genomic_DNA"/>
</dbReference>
<accession>A0A7L9WQU6</accession>
<evidence type="ECO:0000313" key="2">
    <source>
        <dbReference type="Proteomes" id="UP000594118"/>
    </source>
</evidence>
<sequence>MTISDARDAGLDVQLLAADGTTIANSAAKDDANAQISLQLPTGYRWVVLASSKELSGLSPGAAGDIPVDVIKKVHTQSGYVAMIAGPYSLESAEQILREAHGIAADAYLSSGSGFVRIAR</sequence>
<evidence type="ECO:0000313" key="1">
    <source>
        <dbReference type="EMBL" id="QOL82649.1"/>
    </source>
</evidence>
<dbReference type="RefSeq" id="WP_193080911.1">
    <property type="nucleotide sequence ID" value="NZ_CP045201.1"/>
</dbReference>
<name>A0A7L9WQU6_9RHOB</name>
<proteinExistence type="predicted"/>
<protein>
    <submittedName>
        <fullName evidence="1">Uncharacterized protein</fullName>
    </submittedName>
</protein>
<keyword evidence="2" id="KW-1185">Reference proteome</keyword>
<dbReference type="Proteomes" id="UP000594118">
    <property type="component" value="Chromosome"/>
</dbReference>
<organism evidence="1 2">
    <name type="scientific">Pseudooceanicola spongiae</name>
    <dbReference type="NCBI Taxonomy" id="2613965"/>
    <lineage>
        <taxon>Bacteria</taxon>
        <taxon>Pseudomonadati</taxon>
        <taxon>Pseudomonadota</taxon>
        <taxon>Alphaproteobacteria</taxon>
        <taxon>Rhodobacterales</taxon>
        <taxon>Paracoccaceae</taxon>
        <taxon>Pseudooceanicola</taxon>
    </lineage>
</organism>
<dbReference type="KEGG" id="pshq:F3W81_18585"/>
<reference evidence="1 2" key="1">
    <citation type="submission" date="2019-10" db="EMBL/GenBank/DDBJ databases">
        <title>Pseudopuniceibacterium sp. HQ09 islated from Antarctica.</title>
        <authorList>
            <person name="Liao L."/>
            <person name="Su S."/>
            <person name="Chen B."/>
            <person name="Yu Y."/>
        </authorList>
    </citation>
    <scope>NUCLEOTIDE SEQUENCE [LARGE SCALE GENOMIC DNA]</scope>
    <source>
        <strain evidence="1 2">HQ09</strain>
    </source>
</reference>
<dbReference type="AlphaFoldDB" id="A0A7L9WQU6"/>
<gene>
    <name evidence="1" type="ORF">F3W81_18585</name>
</gene>